<feature type="compositionally biased region" description="Basic and acidic residues" evidence="7">
    <location>
        <begin position="515"/>
        <end position="530"/>
    </location>
</feature>
<feature type="compositionally biased region" description="Acidic residues" evidence="7">
    <location>
        <begin position="485"/>
        <end position="497"/>
    </location>
</feature>
<dbReference type="GO" id="GO:0003684">
    <property type="term" value="F:damaged DNA binding"/>
    <property type="evidence" value="ECO:0007669"/>
    <property type="project" value="InterPro"/>
</dbReference>
<dbReference type="FunFam" id="3.40.1170.60:FF:000012">
    <property type="entry name" value="Putative DNA-directed polymerase kappa"/>
    <property type="match status" value="1"/>
</dbReference>
<dbReference type="Gene3D" id="3.40.1170.60">
    <property type="match status" value="1"/>
</dbReference>
<dbReference type="Gene3D" id="1.10.150.20">
    <property type="entry name" value="5' to 3' exonuclease, C-terminal subdomain"/>
    <property type="match status" value="1"/>
</dbReference>
<dbReference type="PANTHER" id="PTHR11076">
    <property type="entry name" value="DNA REPAIR POLYMERASE UMUC / TRANSFERASE FAMILY MEMBER"/>
    <property type="match status" value="1"/>
</dbReference>
<keyword evidence="2" id="KW-0479">Metal-binding</keyword>
<evidence type="ECO:0000256" key="5">
    <source>
        <dbReference type="ARBA" id="ARBA00022833"/>
    </source>
</evidence>
<accession>A0A9P4J4W0</accession>
<keyword evidence="6" id="KW-0234">DNA repair</keyword>
<dbReference type="PANTHER" id="PTHR11076:SF33">
    <property type="entry name" value="DNA POLYMERASE KAPPA"/>
    <property type="match status" value="1"/>
</dbReference>
<proteinExistence type="predicted"/>
<dbReference type="GO" id="GO:0070987">
    <property type="term" value="P:error-free translesion synthesis"/>
    <property type="evidence" value="ECO:0007669"/>
    <property type="project" value="UniProtKB-ARBA"/>
</dbReference>
<comment type="caution">
    <text evidence="9">The sequence shown here is derived from an EMBL/GenBank/DDBJ whole genome shotgun (WGS) entry which is preliminary data.</text>
</comment>
<evidence type="ECO:0000256" key="1">
    <source>
        <dbReference type="ARBA" id="ARBA00016178"/>
    </source>
</evidence>
<dbReference type="InterPro" id="IPR043128">
    <property type="entry name" value="Rev_trsase/Diguanyl_cyclase"/>
</dbReference>
<dbReference type="SUPFAM" id="SSF100879">
    <property type="entry name" value="Lesion bypass DNA polymerase (Y-family), little finger domain"/>
    <property type="match status" value="1"/>
</dbReference>
<reference evidence="9" key="1">
    <citation type="journal article" date="2020" name="Stud. Mycol.">
        <title>101 Dothideomycetes genomes: a test case for predicting lifestyles and emergence of pathogens.</title>
        <authorList>
            <person name="Haridas S."/>
            <person name="Albert R."/>
            <person name="Binder M."/>
            <person name="Bloem J."/>
            <person name="Labutti K."/>
            <person name="Salamov A."/>
            <person name="Andreopoulos B."/>
            <person name="Baker S."/>
            <person name="Barry K."/>
            <person name="Bills G."/>
            <person name="Bluhm B."/>
            <person name="Cannon C."/>
            <person name="Castanera R."/>
            <person name="Culley D."/>
            <person name="Daum C."/>
            <person name="Ezra D."/>
            <person name="Gonzalez J."/>
            <person name="Henrissat B."/>
            <person name="Kuo A."/>
            <person name="Liang C."/>
            <person name="Lipzen A."/>
            <person name="Lutzoni F."/>
            <person name="Magnuson J."/>
            <person name="Mondo S."/>
            <person name="Nolan M."/>
            <person name="Ohm R."/>
            <person name="Pangilinan J."/>
            <person name="Park H.-J."/>
            <person name="Ramirez L."/>
            <person name="Alfaro M."/>
            <person name="Sun H."/>
            <person name="Tritt A."/>
            <person name="Yoshinaga Y."/>
            <person name="Zwiers L.-H."/>
            <person name="Turgeon B."/>
            <person name="Goodwin S."/>
            <person name="Spatafora J."/>
            <person name="Crous P."/>
            <person name="Grigoriev I."/>
        </authorList>
    </citation>
    <scope>NUCLEOTIDE SEQUENCE</scope>
    <source>
        <strain evidence="9">CBS 260.36</strain>
    </source>
</reference>
<evidence type="ECO:0000256" key="4">
    <source>
        <dbReference type="ARBA" id="ARBA00022771"/>
    </source>
</evidence>
<dbReference type="NCBIfam" id="NF002677">
    <property type="entry name" value="PRK02406.1"/>
    <property type="match status" value="1"/>
</dbReference>
<sequence length="668" mass="75471">MSEEQEDGRTFTSSNTDDVAVAAAPDATQHHTLKYHLLGPSLTKAGQDAVDQSKVSEIIYNASKGSKYFNNEENKDKNLTIKINRILARKRQLEKLDLKHDLRKADEYITQLEMSRDLSQAIVHIDCDAFYAAVEELDRPELKDVPFAVGKGVLTTCNYHARKFGCRSGMAGFVADKLCPQLIHIPLNFEKYTAKATEVRAVLAKYDPRFESASIDEAYMNMTPYCEEHHMKPEDAVQQMREEVFEACKITISAGIAANTKLAKICSNQNKPNGQFRLPSDRTSIIAFMRDLPTRKVNGIGRVFERELDAIGVKTCGDIYGHRQFLSKLFGEKAFEFLMGVYLGLGRTMVQPAEEYERKSVGTESTFHDMSDPKELREKLRWIAEELEKDCDRTQFKGRTLVLKIKLHTYEVFTRQVAPPKAVHQADDLYKYSLPMLAKLESETPGFKLRLMGLRLTHLVSMKKPSADFFGKRAGTSRATKADDSEQWESWPDEEFEDAARQERQEELDELEQLSQEHDQGKDAAADQERKAFEARKHDNGFAWRALLEEERANNRMLSKASLNQTDPTASPMTGPRVTEKEEELWDCPVCGLAQKADERAFNSHIDACLSKGAIKEVLKDDSDPGKRPVTPLFSGGGSSNSSTRKRGRSAKGAGEQDNKRPRKPFFA</sequence>
<feature type="region of interest" description="Disordered" evidence="7">
    <location>
        <begin position="560"/>
        <end position="582"/>
    </location>
</feature>
<dbReference type="FunFam" id="1.10.150.810:FF:000003">
    <property type="entry name" value="DNA polymerase kappa subunit"/>
    <property type="match status" value="1"/>
</dbReference>
<dbReference type="GO" id="GO:0003887">
    <property type="term" value="F:DNA-directed DNA polymerase activity"/>
    <property type="evidence" value="ECO:0007669"/>
    <property type="project" value="InterPro"/>
</dbReference>
<dbReference type="InterPro" id="IPR050116">
    <property type="entry name" value="DNA_polymerase-Y"/>
</dbReference>
<dbReference type="InterPro" id="IPR022880">
    <property type="entry name" value="DNApol_IV"/>
</dbReference>
<dbReference type="SUPFAM" id="SSF56672">
    <property type="entry name" value="DNA/RNA polymerases"/>
    <property type="match status" value="1"/>
</dbReference>
<dbReference type="GO" id="GO:0008270">
    <property type="term" value="F:zinc ion binding"/>
    <property type="evidence" value="ECO:0007669"/>
    <property type="project" value="UniProtKB-KW"/>
</dbReference>
<dbReference type="InterPro" id="IPR001126">
    <property type="entry name" value="UmuC"/>
</dbReference>
<gene>
    <name evidence="9" type="ORF">K461DRAFT_278093</name>
</gene>
<protein>
    <recommendedName>
        <fullName evidence="1">DNA polymerase kappa</fullName>
    </recommendedName>
</protein>
<dbReference type="FunFam" id="3.30.70.270:FF:000014">
    <property type="entry name" value="DNA polymerase kappa subunit"/>
    <property type="match status" value="1"/>
</dbReference>
<dbReference type="Gene3D" id="3.30.160.60">
    <property type="entry name" value="Classic Zinc Finger"/>
    <property type="match status" value="1"/>
</dbReference>
<dbReference type="GO" id="GO:0042276">
    <property type="term" value="P:error-prone translesion synthesis"/>
    <property type="evidence" value="ECO:0007669"/>
    <property type="project" value="TreeGrafter"/>
</dbReference>
<dbReference type="Gene3D" id="1.10.150.810">
    <property type="match status" value="1"/>
</dbReference>
<dbReference type="GO" id="GO:0005634">
    <property type="term" value="C:nucleus"/>
    <property type="evidence" value="ECO:0007669"/>
    <property type="project" value="TreeGrafter"/>
</dbReference>
<dbReference type="OrthoDB" id="1747274at2759"/>
<evidence type="ECO:0000256" key="3">
    <source>
        <dbReference type="ARBA" id="ARBA00022763"/>
    </source>
</evidence>
<organism evidence="9 10">
    <name type="scientific">Myriangium duriaei CBS 260.36</name>
    <dbReference type="NCBI Taxonomy" id="1168546"/>
    <lineage>
        <taxon>Eukaryota</taxon>
        <taxon>Fungi</taxon>
        <taxon>Dikarya</taxon>
        <taxon>Ascomycota</taxon>
        <taxon>Pezizomycotina</taxon>
        <taxon>Dothideomycetes</taxon>
        <taxon>Dothideomycetidae</taxon>
        <taxon>Myriangiales</taxon>
        <taxon>Myriangiaceae</taxon>
        <taxon>Myriangium</taxon>
    </lineage>
</organism>
<feature type="region of interest" description="Disordered" evidence="7">
    <location>
        <begin position="620"/>
        <end position="668"/>
    </location>
</feature>
<dbReference type="FunFam" id="3.30.1490.100:FF:000010">
    <property type="entry name" value="DNA-directed polymerase kappa"/>
    <property type="match status" value="1"/>
</dbReference>
<dbReference type="SMART" id="SM00734">
    <property type="entry name" value="ZnF_Rad18"/>
    <property type="match status" value="1"/>
</dbReference>
<feature type="region of interest" description="Disordered" evidence="7">
    <location>
        <begin position="1"/>
        <end position="25"/>
    </location>
</feature>
<dbReference type="CDD" id="cd03586">
    <property type="entry name" value="PolY_Pol_IV_kappa"/>
    <property type="match status" value="1"/>
</dbReference>
<dbReference type="InterPro" id="IPR043502">
    <property type="entry name" value="DNA/RNA_pol_sf"/>
</dbReference>
<dbReference type="FunFam" id="1.10.150.20:FF:000039">
    <property type="entry name" value="Polymerase (DNA directed) kappa"/>
    <property type="match status" value="1"/>
</dbReference>
<dbReference type="Gene3D" id="3.30.70.270">
    <property type="match status" value="1"/>
</dbReference>
<keyword evidence="4" id="KW-0863">Zinc-finger</keyword>
<dbReference type="AlphaFoldDB" id="A0A9P4J4W0"/>
<dbReference type="Proteomes" id="UP000799439">
    <property type="component" value="Unassembled WGS sequence"/>
</dbReference>
<dbReference type="Pfam" id="PF11799">
    <property type="entry name" value="IMS_C"/>
    <property type="match status" value="1"/>
</dbReference>
<keyword evidence="5" id="KW-0862">Zinc</keyword>
<evidence type="ECO:0000256" key="2">
    <source>
        <dbReference type="ARBA" id="ARBA00022723"/>
    </source>
</evidence>
<dbReference type="InterPro" id="IPR036775">
    <property type="entry name" value="DNA_pol_Y-fam_lit_finger_sf"/>
</dbReference>
<dbReference type="InterPro" id="IPR017961">
    <property type="entry name" value="DNA_pol_Y-fam_little_finger"/>
</dbReference>
<dbReference type="GO" id="GO:0006281">
    <property type="term" value="P:DNA repair"/>
    <property type="evidence" value="ECO:0007669"/>
    <property type="project" value="UniProtKB-KW"/>
</dbReference>
<evidence type="ECO:0000256" key="7">
    <source>
        <dbReference type="SAM" id="MobiDB-lite"/>
    </source>
</evidence>
<keyword evidence="3" id="KW-0227">DNA damage</keyword>
<evidence type="ECO:0000256" key="6">
    <source>
        <dbReference type="ARBA" id="ARBA00023204"/>
    </source>
</evidence>
<dbReference type="EMBL" id="ML996085">
    <property type="protein sequence ID" value="KAF2153265.1"/>
    <property type="molecule type" value="Genomic_DNA"/>
</dbReference>
<feature type="region of interest" description="Disordered" evidence="7">
    <location>
        <begin position="470"/>
        <end position="530"/>
    </location>
</feature>
<dbReference type="InterPro" id="IPR006642">
    <property type="entry name" value="Rad18_UBZ4"/>
</dbReference>
<dbReference type="FunFam" id="1.10.150.810:FF:000001">
    <property type="entry name" value="DNA polymerase kappa"/>
    <property type="match status" value="1"/>
</dbReference>
<evidence type="ECO:0000259" key="8">
    <source>
        <dbReference type="PROSITE" id="PS50173"/>
    </source>
</evidence>
<name>A0A9P4J4W0_9PEZI</name>
<keyword evidence="10" id="KW-1185">Reference proteome</keyword>
<dbReference type="PROSITE" id="PS50173">
    <property type="entry name" value="UMUC"/>
    <property type="match status" value="1"/>
</dbReference>
<dbReference type="Gene3D" id="3.30.1490.100">
    <property type="entry name" value="DNA polymerase, Y-family, little finger domain"/>
    <property type="match status" value="1"/>
</dbReference>
<evidence type="ECO:0000313" key="9">
    <source>
        <dbReference type="EMBL" id="KAF2153265.1"/>
    </source>
</evidence>
<feature type="compositionally biased region" description="Polar residues" evidence="7">
    <location>
        <begin position="561"/>
        <end position="572"/>
    </location>
</feature>
<feature type="domain" description="UmuC" evidence="8">
    <location>
        <begin position="122"/>
        <end position="301"/>
    </location>
</feature>
<evidence type="ECO:0000313" key="10">
    <source>
        <dbReference type="Proteomes" id="UP000799439"/>
    </source>
</evidence>
<dbReference type="Pfam" id="PF00817">
    <property type="entry name" value="IMS"/>
    <property type="match status" value="1"/>
</dbReference>